<proteinExistence type="predicted"/>
<name>A0ABW0G0D8_9PROT</name>
<gene>
    <name evidence="1" type="ORF">ACFPMG_05845</name>
</gene>
<comment type="caution">
    <text evidence="1">The sequence shown here is derived from an EMBL/GenBank/DDBJ whole genome shotgun (WGS) entry which is preliminary data.</text>
</comment>
<dbReference type="EMBL" id="JBHSLC010000007">
    <property type="protein sequence ID" value="MFC5354525.1"/>
    <property type="molecule type" value="Genomic_DNA"/>
</dbReference>
<evidence type="ECO:0000313" key="1">
    <source>
        <dbReference type="EMBL" id="MFC5354525.1"/>
    </source>
</evidence>
<reference evidence="2" key="1">
    <citation type="journal article" date="2019" name="Int. J. Syst. Evol. Microbiol.">
        <title>The Global Catalogue of Microorganisms (GCM) 10K type strain sequencing project: providing services to taxonomists for standard genome sequencing and annotation.</title>
        <authorList>
            <consortium name="The Broad Institute Genomics Platform"/>
            <consortium name="The Broad Institute Genome Sequencing Center for Infectious Disease"/>
            <person name="Wu L."/>
            <person name="Ma J."/>
        </authorList>
    </citation>
    <scope>NUCLEOTIDE SEQUENCE [LARGE SCALE GENOMIC DNA]</scope>
    <source>
        <strain evidence="2">CCUG 58760</strain>
    </source>
</reference>
<organism evidence="1 2">
    <name type="scientific">Azospirillum himalayense</name>
    <dbReference type="NCBI Taxonomy" id="654847"/>
    <lineage>
        <taxon>Bacteria</taxon>
        <taxon>Pseudomonadati</taxon>
        <taxon>Pseudomonadota</taxon>
        <taxon>Alphaproteobacteria</taxon>
        <taxon>Rhodospirillales</taxon>
        <taxon>Azospirillaceae</taxon>
        <taxon>Azospirillum</taxon>
    </lineage>
</organism>
<accession>A0ABW0G0D8</accession>
<evidence type="ECO:0000313" key="2">
    <source>
        <dbReference type="Proteomes" id="UP001596166"/>
    </source>
</evidence>
<protein>
    <submittedName>
        <fullName evidence="1">Uncharacterized protein</fullName>
    </submittedName>
</protein>
<dbReference type="RefSeq" id="WP_376994277.1">
    <property type="nucleotide sequence ID" value="NZ_JBHSLC010000007.1"/>
</dbReference>
<sequence length="258" mass="29061">MSRLHRYDMLRTDEYHGKRMPAMEAADYVVYTLFNCSSALAENIIDEVIVSRMAPEAKWARASETGLYPLISRIVFPYLVNGVDKEDLGVLVSNSLRPSILLSERARDRRIGIIGPVRRTEIDSLLAMYSDVERLIHKQRQEMIAHEQLLADYRGVERTLRNIANRLPFIESSLQAALARLSEASEQIGGAPLLCDAESHELAEAMTQIETVLGQAGFRSYGMNLEQIGGFSSRVVSRHLHHSIRVAVIRRLCSLRVG</sequence>
<dbReference type="Proteomes" id="UP001596166">
    <property type="component" value="Unassembled WGS sequence"/>
</dbReference>
<keyword evidence="2" id="KW-1185">Reference proteome</keyword>